<dbReference type="SUPFAM" id="SSF48452">
    <property type="entry name" value="TPR-like"/>
    <property type="match status" value="1"/>
</dbReference>
<evidence type="ECO:0000256" key="3">
    <source>
        <dbReference type="PROSITE-ProRule" id="PRU00339"/>
    </source>
</evidence>
<keyword evidence="4" id="KW-0812">Transmembrane</keyword>
<dbReference type="PANTHER" id="PTHR22550:SF14">
    <property type="entry name" value="VWFA DOMAIN-CONTAINING PROTEIN"/>
    <property type="match status" value="1"/>
</dbReference>
<dbReference type="OrthoDB" id="5801125at2"/>
<dbReference type="Pfam" id="PF07719">
    <property type="entry name" value="TPR_2"/>
    <property type="match status" value="1"/>
</dbReference>
<dbReference type="EMBL" id="CP016027">
    <property type="protein sequence ID" value="ANJ67413.1"/>
    <property type="molecule type" value="Genomic_DNA"/>
</dbReference>
<dbReference type="PROSITE" id="PS50293">
    <property type="entry name" value="TPR_REGION"/>
    <property type="match status" value="1"/>
</dbReference>
<feature type="domain" description="VWFA" evidence="5">
    <location>
        <begin position="123"/>
        <end position="193"/>
    </location>
</feature>
<dbReference type="PROSITE" id="PS50005">
    <property type="entry name" value="TPR"/>
    <property type="match status" value="1"/>
</dbReference>
<dbReference type="Pfam" id="PF13519">
    <property type="entry name" value="VWA_2"/>
    <property type="match status" value="1"/>
</dbReference>
<evidence type="ECO:0000256" key="2">
    <source>
        <dbReference type="ARBA" id="ARBA00022803"/>
    </source>
</evidence>
<reference evidence="6 7" key="1">
    <citation type="submission" date="2016-06" db="EMBL/GenBank/DDBJ databases">
        <title>Insight into the functional genes involving in sulfur oxidation in Pearl River water.</title>
        <authorList>
            <person name="Luo J."/>
            <person name="Tan X."/>
            <person name="Lin W."/>
        </authorList>
    </citation>
    <scope>NUCLEOTIDE SEQUENCE [LARGE SCALE GENOMIC DNA]</scope>
    <source>
        <strain evidence="6 7">LS2</strain>
    </source>
</reference>
<protein>
    <recommendedName>
        <fullName evidence="5">VWFA domain-containing protein</fullName>
    </recommendedName>
</protein>
<dbReference type="InterPro" id="IPR050768">
    <property type="entry name" value="UPF0353/GerABKA_families"/>
</dbReference>
<keyword evidence="7" id="KW-1185">Reference proteome</keyword>
<dbReference type="InterPro" id="IPR036465">
    <property type="entry name" value="vWFA_dom_sf"/>
</dbReference>
<dbReference type="AlphaFoldDB" id="A0A191ZHT9"/>
<dbReference type="SUPFAM" id="SSF53300">
    <property type="entry name" value="vWA-like"/>
    <property type="match status" value="1"/>
</dbReference>
<evidence type="ECO:0000256" key="1">
    <source>
        <dbReference type="ARBA" id="ARBA00022737"/>
    </source>
</evidence>
<evidence type="ECO:0000259" key="5">
    <source>
        <dbReference type="Pfam" id="PF13519"/>
    </source>
</evidence>
<dbReference type="Gene3D" id="3.40.50.410">
    <property type="entry name" value="von Willebrand factor, type A domain"/>
    <property type="match status" value="1"/>
</dbReference>
<dbReference type="STRING" id="1860122.A9404_08485"/>
<feature type="transmembrane region" description="Helical" evidence="4">
    <location>
        <begin position="88"/>
        <end position="105"/>
    </location>
</feature>
<dbReference type="Proteomes" id="UP000078596">
    <property type="component" value="Chromosome"/>
</dbReference>
<feature type="transmembrane region" description="Helical" evidence="4">
    <location>
        <begin position="35"/>
        <end position="53"/>
    </location>
</feature>
<keyword evidence="4" id="KW-1133">Transmembrane helix</keyword>
<proteinExistence type="predicted"/>
<gene>
    <name evidence="6" type="ORF">A9404_08485</name>
</gene>
<dbReference type="Gene3D" id="1.25.40.10">
    <property type="entry name" value="Tetratricopeptide repeat domain"/>
    <property type="match status" value="1"/>
</dbReference>
<dbReference type="InterPro" id="IPR002035">
    <property type="entry name" value="VWF_A"/>
</dbReference>
<evidence type="ECO:0000313" key="6">
    <source>
        <dbReference type="EMBL" id="ANJ67413.1"/>
    </source>
</evidence>
<dbReference type="RefSeq" id="WP_066100225.1">
    <property type="nucleotide sequence ID" value="NZ_CP016027.1"/>
</dbReference>
<dbReference type="InterPro" id="IPR013105">
    <property type="entry name" value="TPR_2"/>
</dbReference>
<keyword evidence="4" id="KW-0472">Membrane</keyword>
<keyword evidence="1" id="KW-0677">Repeat</keyword>
<accession>A0A191ZHT9</accession>
<organism evidence="6 7">
    <name type="scientific">Halothiobacillus diazotrophicus</name>
    <dbReference type="NCBI Taxonomy" id="1860122"/>
    <lineage>
        <taxon>Bacteria</taxon>
        <taxon>Pseudomonadati</taxon>
        <taxon>Pseudomonadota</taxon>
        <taxon>Gammaproteobacteria</taxon>
        <taxon>Chromatiales</taxon>
        <taxon>Halothiobacillaceae</taxon>
        <taxon>Halothiobacillus</taxon>
    </lineage>
</organism>
<evidence type="ECO:0000256" key="4">
    <source>
        <dbReference type="SAM" id="Phobius"/>
    </source>
</evidence>
<dbReference type="KEGG" id="haz:A9404_08485"/>
<dbReference type="InterPro" id="IPR011990">
    <property type="entry name" value="TPR-like_helical_dom_sf"/>
</dbReference>
<sequence>MTTAFIHYLAWLFDAFGLGDVAAWLGQTPIALPSLAQPLWLLILLPPLGLLLWHRWQRQRLIRYADPGLSPWAMTRLSRNQSPRRRQATLWLLGLFWLLLALGLADPRVPKADGAAMQVQPPILFVVDDSAAMSVQDVSPDRLSRSVQLIRLLLPQLGQRRLGLMVYADQAGLLLPPSIDPDLLRYFLEQIPSLAHPVVAPQPDQAFDVAAELSDLKGGAIVWLTSADQASFVGAAGSRQLAAAEQLKRHGLPLFAISEASDGGPLMAEGQPIKDSEANPIISRPAPQRVEELAQLTGGAAMSTRTLPADAAFLLDRIRQLPDLPPQGRAQDQTRSLHALPLLLAVLSLIGAGLLGLPRASGRATGSTVPSLLALTTALILGSSLPPPAQAADGAATLSRQDNRQQLAQGNQAMAQGDFARAQVLLSGAKGFPARLGTGIAAYRRADYPFAVTQFQMALWLAQAPAERALALFNLGDALVMTGRYDAAFDAFSAVLAIQPDNENAKKNRDLVDKFRKKTSKNEQDSPKFKGYQAATYGYYHEPKTSKMDKEIQQSSGGVNGAGAATPQAAKPTAPFALTEAIGASARKKLDLVNDQPAPLLDGLLRQQPYHALDTGAAP</sequence>
<dbReference type="SMART" id="SM00028">
    <property type="entry name" value="TPR"/>
    <property type="match status" value="1"/>
</dbReference>
<dbReference type="PANTHER" id="PTHR22550">
    <property type="entry name" value="SPORE GERMINATION PROTEIN"/>
    <property type="match status" value="1"/>
</dbReference>
<dbReference type="InterPro" id="IPR019734">
    <property type="entry name" value="TPR_rpt"/>
</dbReference>
<evidence type="ECO:0000313" key="7">
    <source>
        <dbReference type="Proteomes" id="UP000078596"/>
    </source>
</evidence>
<feature type="repeat" description="TPR" evidence="3">
    <location>
        <begin position="469"/>
        <end position="502"/>
    </location>
</feature>
<name>A0A191ZHT9_9GAMM</name>
<keyword evidence="2 3" id="KW-0802">TPR repeat</keyword>